<protein>
    <submittedName>
        <fullName evidence="1">Uncharacterized protein</fullName>
    </submittedName>
</protein>
<name>A0A8C6ZLV8_NOTPE</name>
<dbReference type="AlphaFoldDB" id="A0A8C6ZLV8"/>
<organism evidence="1 2">
    <name type="scientific">Nothoprocta perdicaria</name>
    <name type="common">Chilean tinamou</name>
    <name type="synonym">Crypturus perdicarius</name>
    <dbReference type="NCBI Taxonomy" id="30464"/>
    <lineage>
        <taxon>Eukaryota</taxon>
        <taxon>Metazoa</taxon>
        <taxon>Chordata</taxon>
        <taxon>Craniata</taxon>
        <taxon>Vertebrata</taxon>
        <taxon>Euteleostomi</taxon>
        <taxon>Archelosauria</taxon>
        <taxon>Archosauria</taxon>
        <taxon>Dinosauria</taxon>
        <taxon>Saurischia</taxon>
        <taxon>Theropoda</taxon>
        <taxon>Coelurosauria</taxon>
        <taxon>Aves</taxon>
        <taxon>Palaeognathae</taxon>
        <taxon>Tinamiformes</taxon>
        <taxon>Tinamidae</taxon>
        <taxon>Nothoprocta</taxon>
    </lineage>
</organism>
<reference evidence="1" key="2">
    <citation type="submission" date="2025-09" db="UniProtKB">
        <authorList>
            <consortium name="Ensembl"/>
        </authorList>
    </citation>
    <scope>IDENTIFICATION</scope>
</reference>
<evidence type="ECO:0000313" key="2">
    <source>
        <dbReference type="Proteomes" id="UP000694420"/>
    </source>
</evidence>
<dbReference type="Proteomes" id="UP000694420">
    <property type="component" value="Unplaced"/>
</dbReference>
<proteinExistence type="predicted"/>
<accession>A0A8C6ZLV8</accession>
<reference evidence="1" key="1">
    <citation type="submission" date="2025-08" db="UniProtKB">
        <authorList>
            <consortium name="Ensembl"/>
        </authorList>
    </citation>
    <scope>IDENTIFICATION</scope>
</reference>
<sequence>MSQEVRHAHLSQTFVLRVHVQLVAVQLGQLGVGGLDVVQVLHSLPEGGEHFPPMGADLGVASDGSGAGEVAEGGKEPLDIINIPQWHLLLVHHGGGGVCSSWQENQNQNQSVCLQRGPLVPFICCWPLLPMPRRTGEGLEHSQGGCVMKLRKKKSIYCSFCHSNEE</sequence>
<dbReference type="Ensembl" id="ENSNPET00000018162.1">
    <property type="protein sequence ID" value="ENSNPEP00000017726.1"/>
    <property type="gene ID" value="ENSNPEG00000013185.1"/>
</dbReference>
<keyword evidence="2" id="KW-1185">Reference proteome</keyword>
<evidence type="ECO:0000313" key="1">
    <source>
        <dbReference type="Ensembl" id="ENSNPEP00000017726.1"/>
    </source>
</evidence>